<evidence type="ECO:0000259" key="9">
    <source>
        <dbReference type="Pfam" id="PF00520"/>
    </source>
</evidence>
<evidence type="ECO:0000256" key="2">
    <source>
        <dbReference type="ARBA" id="ARBA00022448"/>
    </source>
</evidence>
<evidence type="ECO:0000256" key="4">
    <source>
        <dbReference type="ARBA" id="ARBA00022989"/>
    </source>
</evidence>
<evidence type="ECO:0000256" key="1">
    <source>
        <dbReference type="ARBA" id="ARBA00004141"/>
    </source>
</evidence>
<evidence type="ECO:0000256" key="7">
    <source>
        <dbReference type="ARBA" id="ARBA00023303"/>
    </source>
</evidence>
<organism evidence="10 11">
    <name type="scientific">Adineta steineri</name>
    <dbReference type="NCBI Taxonomy" id="433720"/>
    <lineage>
        <taxon>Eukaryota</taxon>
        <taxon>Metazoa</taxon>
        <taxon>Spiralia</taxon>
        <taxon>Gnathifera</taxon>
        <taxon>Rotifera</taxon>
        <taxon>Eurotatoria</taxon>
        <taxon>Bdelloidea</taxon>
        <taxon>Adinetida</taxon>
        <taxon>Adinetidae</taxon>
        <taxon>Adineta</taxon>
    </lineage>
</organism>
<feature type="non-terminal residue" evidence="10">
    <location>
        <position position="1"/>
    </location>
</feature>
<evidence type="ECO:0000313" key="11">
    <source>
        <dbReference type="Proteomes" id="UP000663844"/>
    </source>
</evidence>
<keyword evidence="2" id="KW-0813">Transport</keyword>
<dbReference type="PANTHER" id="PTHR13800">
    <property type="entry name" value="TRANSIENT RECEPTOR POTENTIAL CATION CHANNEL, SUBFAMILY M, MEMBER 6"/>
    <property type="match status" value="1"/>
</dbReference>
<comment type="caution">
    <text evidence="10">The sequence shown here is derived from an EMBL/GenBank/DDBJ whole genome shotgun (WGS) entry which is preliminary data.</text>
</comment>
<comment type="subcellular location">
    <subcellularLocation>
        <location evidence="1">Membrane</location>
        <topology evidence="1">Multi-pass membrane protein</topology>
    </subcellularLocation>
</comment>
<accession>A0A820M7B9</accession>
<dbReference type="PRINTS" id="PR01097">
    <property type="entry name" value="TRNSRECEPTRP"/>
</dbReference>
<gene>
    <name evidence="10" type="ORF">OXD698_LOCUS49695</name>
</gene>
<evidence type="ECO:0000313" key="10">
    <source>
        <dbReference type="EMBL" id="CAF4368262.1"/>
    </source>
</evidence>
<sequence>YRLVFGQMNDLDDVKDNFEMTGWAAFVLLACYMVISNILLVNLLVAMFSNTFDRMYSKMDTLWKFHRYHIIKEYAILTPLPPPLNLLSTRNYELKPFNRKLNYI</sequence>
<dbReference type="AlphaFoldDB" id="A0A820M7B9"/>
<proteinExistence type="predicted"/>
<evidence type="ECO:0000256" key="5">
    <source>
        <dbReference type="ARBA" id="ARBA00023065"/>
    </source>
</evidence>
<name>A0A820M7B9_9BILA</name>
<evidence type="ECO:0000256" key="8">
    <source>
        <dbReference type="SAM" id="Phobius"/>
    </source>
</evidence>
<keyword evidence="3 8" id="KW-0812">Transmembrane</keyword>
<keyword evidence="5" id="KW-0406">Ion transport</keyword>
<feature type="domain" description="Ion transport" evidence="9">
    <location>
        <begin position="15"/>
        <end position="58"/>
    </location>
</feature>
<dbReference type="Proteomes" id="UP000663844">
    <property type="component" value="Unassembled WGS sequence"/>
</dbReference>
<keyword evidence="7" id="KW-0407">Ion channel</keyword>
<feature type="transmembrane region" description="Helical" evidence="8">
    <location>
        <begin position="20"/>
        <end position="48"/>
    </location>
</feature>
<keyword evidence="6 8" id="KW-0472">Membrane</keyword>
<dbReference type="InterPro" id="IPR005821">
    <property type="entry name" value="Ion_trans_dom"/>
</dbReference>
<reference evidence="10" key="1">
    <citation type="submission" date="2021-02" db="EMBL/GenBank/DDBJ databases">
        <authorList>
            <person name="Nowell W R."/>
        </authorList>
    </citation>
    <scope>NUCLEOTIDE SEQUENCE</scope>
</reference>
<keyword evidence="4 8" id="KW-1133">Transmembrane helix</keyword>
<dbReference type="PANTHER" id="PTHR13800:SF12">
    <property type="entry name" value="TRANSIENT RECEPTOR POTENTIAL CATION CHANNEL SUBFAMILY M MEMBER-LIKE 2"/>
    <property type="match status" value="1"/>
</dbReference>
<evidence type="ECO:0000256" key="3">
    <source>
        <dbReference type="ARBA" id="ARBA00022692"/>
    </source>
</evidence>
<evidence type="ECO:0000256" key="6">
    <source>
        <dbReference type="ARBA" id="ARBA00023136"/>
    </source>
</evidence>
<dbReference type="InterPro" id="IPR002153">
    <property type="entry name" value="TRPC_channel"/>
</dbReference>
<dbReference type="GO" id="GO:0005886">
    <property type="term" value="C:plasma membrane"/>
    <property type="evidence" value="ECO:0007669"/>
    <property type="project" value="TreeGrafter"/>
</dbReference>
<dbReference type="InterPro" id="IPR050927">
    <property type="entry name" value="TRPM"/>
</dbReference>
<protein>
    <recommendedName>
        <fullName evidence="9">Ion transport domain-containing protein</fullName>
    </recommendedName>
</protein>
<dbReference type="GO" id="GO:0099604">
    <property type="term" value="F:ligand-gated calcium channel activity"/>
    <property type="evidence" value="ECO:0007669"/>
    <property type="project" value="TreeGrafter"/>
</dbReference>
<dbReference type="EMBL" id="CAJOAZ010022723">
    <property type="protein sequence ID" value="CAF4368262.1"/>
    <property type="molecule type" value="Genomic_DNA"/>
</dbReference>
<dbReference type="Pfam" id="PF00520">
    <property type="entry name" value="Ion_trans"/>
    <property type="match status" value="1"/>
</dbReference>